<evidence type="ECO:0000313" key="1">
    <source>
        <dbReference type="EMBL" id="MXQ64315.1"/>
    </source>
</evidence>
<organism evidence="1 2">
    <name type="scientific">Actinomadura rayongensis</name>
    <dbReference type="NCBI Taxonomy" id="1429076"/>
    <lineage>
        <taxon>Bacteria</taxon>
        <taxon>Bacillati</taxon>
        <taxon>Actinomycetota</taxon>
        <taxon>Actinomycetes</taxon>
        <taxon>Streptosporangiales</taxon>
        <taxon>Thermomonosporaceae</taxon>
        <taxon>Actinomadura</taxon>
    </lineage>
</organism>
<dbReference type="EMBL" id="WUTW01000002">
    <property type="protein sequence ID" value="MXQ64315.1"/>
    <property type="molecule type" value="Genomic_DNA"/>
</dbReference>
<dbReference type="AlphaFoldDB" id="A0A6I4W7U1"/>
<accession>A0A6I4W7U1</accession>
<sequence>MSREWVVLTRDRPDLTDLPALLGDDLTAEAGCVFDTGDRLLVRLTAPVLVPVPGETERLLGISFACPAWWTEIRSAAGIDAAEKAARRCADGLAQRHSGTVWSGGAP</sequence>
<name>A0A6I4W7U1_9ACTN</name>
<dbReference type="Proteomes" id="UP000431901">
    <property type="component" value="Unassembled WGS sequence"/>
</dbReference>
<dbReference type="OrthoDB" id="3392321at2"/>
<protein>
    <submittedName>
        <fullName evidence="1">Uncharacterized protein</fullName>
    </submittedName>
</protein>
<reference evidence="1 2" key="1">
    <citation type="submission" date="2019-12" db="EMBL/GenBank/DDBJ databases">
        <title>Nocardia macrotermitis sp. nov. and Nocardia aurantia sp. nov., isolated from the gut of the fungus growing-termite Macrotermes natalensis.</title>
        <authorList>
            <person name="Christine B."/>
            <person name="Rene B."/>
        </authorList>
    </citation>
    <scope>NUCLEOTIDE SEQUENCE [LARGE SCALE GENOMIC DNA]</scope>
    <source>
        <strain evidence="1 2">DSM 102126</strain>
    </source>
</reference>
<evidence type="ECO:0000313" key="2">
    <source>
        <dbReference type="Proteomes" id="UP000431901"/>
    </source>
</evidence>
<comment type="caution">
    <text evidence="1">The sequence shown here is derived from an EMBL/GenBank/DDBJ whole genome shotgun (WGS) entry which is preliminary data.</text>
</comment>
<proteinExistence type="predicted"/>
<keyword evidence="2" id="KW-1185">Reference proteome</keyword>
<dbReference type="RefSeq" id="WP_161102562.1">
    <property type="nucleotide sequence ID" value="NZ_JBHLYI010000013.1"/>
</dbReference>
<gene>
    <name evidence="1" type="ORF">GQ466_09725</name>
</gene>